<keyword evidence="3" id="KW-0732">Signal</keyword>
<evidence type="ECO:0000256" key="3">
    <source>
        <dbReference type="ARBA" id="ARBA00022729"/>
    </source>
</evidence>
<protein>
    <recommendedName>
        <fullName evidence="4">Filamentous haemagglutinin FhaB/tRNA nuclease CdiA-like TPS domain-containing protein</fullName>
    </recommendedName>
</protein>
<dbReference type="InterPro" id="IPR012334">
    <property type="entry name" value="Pectin_lyas_fold"/>
</dbReference>
<dbReference type="Pfam" id="PF13018">
    <property type="entry name" value="ESPR"/>
    <property type="match status" value="1"/>
</dbReference>
<dbReference type="InterPro" id="IPR011050">
    <property type="entry name" value="Pectin_lyase_fold/virulence"/>
</dbReference>
<evidence type="ECO:0000259" key="4">
    <source>
        <dbReference type="SMART" id="SM00912"/>
    </source>
</evidence>
<gene>
    <name evidence="5" type="ORF">H663_004340</name>
</gene>
<dbReference type="Proteomes" id="UP000037507">
    <property type="component" value="Unassembled WGS sequence"/>
</dbReference>
<keyword evidence="2" id="KW-0964">Secreted</keyword>
<sequence>MHRPWSMPPHTENLRHRGHSRICLCVCVVAPKQLDQSIFFMNTHCYKTVFSKRLGTLVAVGEQTSSQGKANGSFAGLGGYRFTGTGPIPGACFVSALTLSFCLVTLAWAAPAPNALPTGGQVAQGTAAISQSAANMAIHQSTARAVVNWQSFDIGKDAKVNIVQPNAQAVLMNRVTGTAPSQIFGQLRANGQVVLVNPNGVTFGKDGSVSAAGLTASTLNTTDADFMSGRNRFTRDGATGQVLNQGTLTAAPGGYVALLGASVSNEGKIVAPQGNVALGAAESITLPVYGSRRIKMELTPSAINAAVANQRGGSIVTEGGQVYMQAAAVGSAMASVMQSGNMDTSGVQGGAVHLLADGGRIVVDGSITANSTAAGHPGGDIVIGRDLDSGALAQTTDVSGAKLQSQGGFVETSGKWLLTDGTRVHAKDWLLDPYNITITSGSPSGTAYTDPNSTGGSYAYTAAANTSIIRNTDIQNSLNDGTNVTITTGTGSGGQDGNITVAANIAKTTGTKATLTLEANNGIWFSSGVKITGTGTGQLDVVLKAQGRAANSANSFGVYMQGGAGIDTNGQVRIDATTRQTGFWDFTRSALAMSSGAMIRGTDLNFVLNVDLPVVNRVYGAFLQNATTLEATAGSIRMAATQKGVGSVNGNNAGSILLGSGTGNAVQIKASKNITLMGDATAASNIAGTGAIGLVDTKMQAGGHVLIEANVQASSNQAIEAGRDGSNHGFSAVSTGNGDVTFKANQGDIKLSELTQAITGNNITIDNTGGTSNDANGALLASVAGTGSANTLTGVALSARSGVNNAIQATGAVQLSGNSTKGSGLTVSAGITGASIALNGTSVDGFGVGGIGRLQATAGGVSVQGQSLNHVAANINNSITATGDIQLTGKSQNWHGLFTNGALTSTGGSITVWGETTKGAGLALGGGGSMSALKDITITGQADAFFGIGGFGALTSAQGNITLTGTSNQSLGVKLNNALTATRGTVSVSGITQGPAAGVNIENNTAIEAVSYKVYGSSLHNAGVNTSGTSSFKSTSTTVASVIEGKGTLGVQANSGTLSIDSGPGQAVLRSTTDSSGGVFLGSMTLNTQGDVTVGSKLNTNGNLRIRGTTLTAQGGRLSLLGKSSGEGISIQDNAPTPATITGLNGAQLVIDGESTGTGTGVNMRLNNISNTITANGAGGSISLQGVSSQGTGLNLDLAKITGNNGSAVTLTGQGSTSGRGAGKGVYIANAISANGGGNILITGSSAGTGSAVEINHNGGAAAITADSGNITITGEAKGAFGLGIYNAGVITGGSLVLEGSSNGDQGVFSNSQGKLSSTQAQVRITGRSALKAGTQIQSTLNAKQDIVLEGTSASTTNAQGLLVQNQITSIDGNITATGQTQAASQRAVAITQLSGSTFGSLETRGSNTSIQINANTLLIANGSAVKAGSTGTVHLQTTTAGNTIQIGAEDTFNTTLTRQVLGIDNSELNRITAANLVVGNASSTGTITVAGPTQTLATTGDVRLQTGGDIVLNKTLDVGTKKLSLQAAGTATQNAGAAIKAAELQLLGSTGNFFLNEKTNAVGKLAAQVQKLDFTNALALNLDAVSVQGTTTTGITTANGAAITTQTGNLSILQGINNTSTGDVVLGAGVAAAAGQDLGSNVLTTAGKTVSNGTRNTFIYTGNVSQTGTLSALDGTLSNLDFSAIAGGLQNADSSTAFETDGTRNVIAGGAQAQVMFREKVAIGALDGDISLNKTYGDSSTLNTASGLLMADVLSQLKNKNLGETTVTGRQAGTLRIANAVLLDSMSASLQGATYSTSNYLRASDTAYSFGEFNSSKYASTIAADTVKFVIGKKAASLSATLSNPTYSGNTIRQDPAISTGFLAGDDILVSGTAQGNNAGTYTSDLIATGGDVSNYTIAVTNASLKIAPSTSIVILTANSASTTYNGTTQSVSGFAVTGLVGDDATNSAAAVAGLSAGTSAKNAGSYASTFTGNNTQLANNYANLNFVAGSLNIDKANASVTSTDTTATADGTLQTQSTPTKSGFMAGEDVNVSGLATGTAAGTYNSNLSLSPANAATLLTNYNINITNAALTINPAAANANASVIPVTIPQARSVTPISRLTLSGFSNQSGIGAAVAGGVDAQESSSNNANPLSCTPESDIDCTCEEIGVTGVEMCLAPASNS</sequence>
<evidence type="ECO:0000256" key="1">
    <source>
        <dbReference type="ARBA" id="ARBA00004613"/>
    </source>
</evidence>
<dbReference type="PANTHER" id="PTHR12338:SF8">
    <property type="entry name" value="HEME_HEMOPEXIN-BINDING PROTEIN"/>
    <property type="match status" value="1"/>
</dbReference>
<organism evidence="5 6">
    <name type="scientific">Limnohabitans planktonicus II-D5</name>
    <dbReference type="NCBI Taxonomy" id="1293045"/>
    <lineage>
        <taxon>Bacteria</taxon>
        <taxon>Pseudomonadati</taxon>
        <taxon>Pseudomonadota</taxon>
        <taxon>Betaproteobacteria</taxon>
        <taxon>Burkholderiales</taxon>
        <taxon>Comamonadaceae</taxon>
        <taxon>Limnohabitans</taxon>
    </lineage>
</organism>
<comment type="subcellular location">
    <subcellularLocation>
        <location evidence="1">Secreted</location>
    </subcellularLocation>
</comment>
<dbReference type="InterPro" id="IPR050909">
    <property type="entry name" value="Bact_Autotransporter_VF"/>
</dbReference>
<reference evidence="5" key="1">
    <citation type="submission" date="2017-04" db="EMBL/GenBank/DDBJ databases">
        <title>Unexpected and diverse lifestyles within the genus Limnohabitans.</title>
        <authorList>
            <person name="Kasalicky V."/>
            <person name="Mehrshad M."/>
            <person name="Andrei S.-A."/>
            <person name="Salcher M."/>
            <person name="Kratochvilova H."/>
            <person name="Simek K."/>
            <person name="Ghai R."/>
        </authorList>
    </citation>
    <scope>NUCLEOTIDE SEQUENCE [LARGE SCALE GENOMIC DNA]</scope>
    <source>
        <strain evidence="5">II-D5</strain>
    </source>
</reference>
<name>A0A2T7UG82_9BURK</name>
<dbReference type="OrthoDB" id="218680at2"/>
<accession>A0A2T7UG82</accession>
<keyword evidence="6" id="KW-1185">Reference proteome</keyword>
<proteinExistence type="predicted"/>
<dbReference type="InterPro" id="IPR008638">
    <property type="entry name" value="FhaB/CdiA-like_TPS"/>
</dbReference>
<dbReference type="NCBIfam" id="TIGR01901">
    <property type="entry name" value="adhes_NPXG"/>
    <property type="match status" value="1"/>
</dbReference>
<evidence type="ECO:0000313" key="5">
    <source>
        <dbReference type="EMBL" id="PVE43716.1"/>
    </source>
</evidence>
<dbReference type="EMBL" id="LFYT02000004">
    <property type="protein sequence ID" value="PVE43716.1"/>
    <property type="molecule type" value="Genomic_DNA"/>
</dbReference>
<dbReference type="SUPFAM" id="SSF51126">
    <property type="entry name" value="Pectin lyase-like"/>
    <property type="match status" value="1"/>
</dbReference>
<feature type="domain" description="Filamentous haemagglutinin FhaB/tRNA nuclease CdiA-like TPS" evidence="4">
    <location>
        <begin position="113"/>
        <end position="225"/>
    </location>
</feature>
<dbReference type="STRING" id="1293045.H663_06970"/>
<dbReference type="Pfam" id="PF05860">
    <property type="entry name" value="TPS"/>
    <property type="match status" value="1"/>
</dbReference>
<evidence type="ECO:0000256" key="2">
    <source>
        <dbReference type="ARBA" id="ARBA00022525"/>
    </source>
</evidence>
<dbReference type="Gene3D" id="2.160.20.10">
    <property type="entry name" value="Single-stranded right-handed beta-helix, Pectin lyase-like"/>
    <property type="match status" value="1"/>
</dbReference>
<dbReference type="GO" id="GO:0005576">
    <property type="term" value="C:extracellular region"/>
    <property type="evidence" value="ECO:0007669"/>
    <property type="project" value="UniProtKB-SubCell"/>
</dbReference>
<dbReference type="SMART" id="SM00912">
    <property type="entry name" value="Haemagg_act"/>
    <property type="match status" value="1"/>
</dbReference>
<evidence type="ECO:0000313" key="6">
    <source>
        <dbReference type="Proteomes" id="UP000037507"/>
    </source>
</evidence>
<comment type="caution">
    <text evidence="5">The sequence shown here is derived from an EMBL/GenBank/DDBJ whole genome shotgun (WGS) entry which is preliminary data.</text>
</comment>
<dbReference type="InterPro" id="IPR024973">
    <property type="entry name" value="ESPR"/>
</dbReference>
<dbReference type="PANTHER" id="PTHR12338">
    <property type="entry name" value="AUTOTRANSPORTER"/>
    <property type="match status" value="1"/>
</dbReference>